<feature type="transmembrane region" description="Helical" evidence="2">
    <location>
        <begin position="143"/>
        <end position="162"/>
    </location>
</feature>
<proteinExistence type="predicted"/>
<organism evidence="4 5">
    <name type="scientific">Paenibacillus harenae</name>
    <dbReference type="NCBI Taxonomy" id="306543"/>
    <lineage>
        <taxon>Bacteria</taxon>
        <taxon>Bacillati</taxon>
        <taxon>Bacillota</taxon>
        <taxon>Bacilli</taxon>
        <taxon>Bacillales</taxon>
        <taxon>Paenibacillaceae</taxon>
        <taxon>Paenibacillus</taxon>
    </lineage>
</organism>
<sequence length="928" mass="96823">MSMPKSNAEGKLGGLGGAPASNRVSMPEHSLAYRAVTSALLFGLLAEWLLPWTNAGEWAAIYQPMALLAVIGCVLAAGLFRMPMAVTITFSVMLCIFTLAFMYKSDSQGFIEWIIEFPTLLGDDFAMMANNGLWAMSGELRTLMLLAGWAMLAPALQALLWLRQTAIGLAGITVCYLIVLHAWLGIDVMGGLLRTVAEGLMLAAIVSIPRAKRLLESGMGAVKRLDTGWLTGSAFLVLTIIGCGLLFAGGKETTMAPAGWTQSLSQKIEHAVSSLSNQGASTATLQRSGGFISGSGLIGYGFDDSELGAPLRKDRRIIFTGSSPVEAYWRGESKNAYDGRGWSNDWSSVTLMPVRKSSDGDAAQAMQSDEASEETVIRQMIVWNEPVAAMPLFASGSDSRVTELIASDPRRKLGSFMYNERTDSLYAPSQSTKVERYTVESVLPITDEVQLRALSENADGQMAEYGGDEAAASGLEEDLEPYLQLPETLPGRVVALASEVAGGGLTSRYDQVEAVEDYLRTSYAYSLADSTVPPADADFVDYFLFEQQSGYCVHFSSAMVVMLRTQGIPARWVKGFTPGTRLADDLAAGEAGAERAAQTGAEVPGSAGTDGASARDEAASGGVKPANYAVSASDAHAWVEVYFPGAGWVPFDPTPGFGGVMSEEDAAALSAASGSSGAAGVSAGGEIGEASSPWLAGAARSFEASAERAASAVARAADALAEAAQSAVRGAAAEPAAAGAAGAAALALALAAVAAAQRHRLRLALALRRYGAAHAGVARRGEGEAAAPAIGGGAGETPPPAQALAPRSRSGRGRVHASPGGEETRLRERFAAVAAALAPLLHRRLGERAPHQTARQYAAAAESGLAAAQQDALRQMTIWLEQAQFGRPGGWSGAPTPAELRAALRVLIKQPPKASTPSASKASRQANQ</sequence>
<feature type="transmembrane region" description="Helical" evidence="2">
    <location>
        <begin position="192"/>
        <end position="208"/>
    </location>
</feature>
<keyword evidence="5" id="KW-1185">Reference proteome</keyword>
<feature type="transmembrane region" description="Helical" evidence="2">
    <location>
        <begin position="229"/>
        <end position="248"/>
    </location>
</feature>
<evidence type="ECO:0000259" key="3">
    <source>
        <dbReference type="SMART" id="SM00460"/>
    </source>
</evidence>
<accession>A0ABT9U5V2</accession>
<dbReference type="Proteomes" id="UP001229346">
    <property type="component" value="Unassembled WGS sequence"/>
</dbReference>
<dbReference type="SMART" id="SM00460">
    <property type="entry name" value="TGc"/>
    <property type="match status" value="1"/>
</dbReference>
<comment type="caution">
    <text evidence="4">The sequence shown here is derived from an EMBL/GenBank/DDBJ whole genome shotgun (WGS) entry which is preliminary data.</text>
</comment>
<keyword evidence="2" id="KW-1133">Transmembrane helix</keyword>
<protein>
    <submittedName>
        <fullName evidence="4">Transglutaminase-like putative cysteine protease</fullName>
    </submittedName>
</protein>
<feature type="domain" description="Transglutaminase-like" evidence="3">
    <location>
        <begin position="544"/>
        <end position="655"/>
    </location>
</feature>
<keyword evidence="2" id="KW-0812">Transmembrane</keyword>
<feature type="region of interest" description="Disordered" evidence="1">
    <location>
        <begin position="908"/>
        <end position="928"/>
    </location>
</feature>
<evidence type="ECO:0000313" key="4">
    <source>
        <dbReference type="EMBL" id="MDQ0115026.1"/>
    </source>
</evidence>
<feature type="compositionally biased region" description="Low complexity" evidence="1">
    <location>
        <begin position="587"/>
        <end position="597"/>
    </location>
</feature>
<name>A0ABT9U5V2_PAEHA</name>
<dbReference type="RefSeq" id="WP_307206401.1">
    <property type="nucleotide sequence ID" value="NZ_JAUSSU010000009.1"/>
</dbReference>
<evidence type="ECO:0000313" key="5">
    <source>
        <dbReference type="Proteomes" id="UP001229346"/>
    </source>
</evidence>
<feature type="transmembrane region" description="Helical" evidence="2">
    <location>
        <begin position="31"/>
        <end position="49"/>
    </location>
</feature>
<gene>
    <name evidence="4" type="ORF">J2T15_004483</name>
</gene>
<reference evidence="4 5" key="1">
    <citation type="submission" date="2023-07" db="EMBL/GenBank/DDBJ databases">
        <title>Sorghum-associated microbial communities from plants grown in Nebraska, USA.</title>
        <authorList>
            <person name="Schachtman D."/>
        </authorList>
    </citation>
    <scope>NUCLEOTIDE SEQUENCE [LARGE SCALE GENOMIC DNA]</scope>
    <source>
        <strain evidence="4 5">CC482</strain>
    </source>
</reference>
<dbReference type="Gene3D" id="3.10.620.30">
    <property type="match status" value="2"/>
</dbReference>
<dbReference type="PANTHER" id="PTHR42736">
    <property type="entry name" value="PROTEIN-GLUTAMINE GAMMA-GLUTAMYLTRANSFERASE"/>
    <property type="match status" value="1"/>
</dbReference>
<dbReference type="EMBL" id="JAUSSU010000009">
    <property type="protein sequence ID" value="MDQ0115026.1"/>
    <property type="molecule type" value="Genomic_DNA"/>
</dbReference>
<evidence type="ECO:0000256" key="2">
    <source>
        <dbReference type="SAM" id="Phobius"/>
    </source>
</evidence>
<dbReference type="InterPro" id="IPR002931">
    <property type="entry name" value="Transglutaminase-like"/>
</dbReference>
<dbReference type="SUPFAM" id="SSF54001">
    <property type="entry name" value="Cysteine proteinases"/>
    <property type="match status" value="1"/>
</dbReference>
<dbReference type="PANTHER" id="PTHR42736:SF1">
    <property type="entry name" value="PROTEIN-GLUTAMINE GAMMA-GLUTAMYLTRANSFERASE"/>
    <property type="match status" value="1"/>
</dbReference>
<feature type="compositionally biased region" description="Low complexity" evidence="1">
    <location>
        <begin position="909"/>
        <end position="928"/>
    </location>
</feature>
<dbReference type="InterPro" id="IPR038765">
    <property type="entry name" value="Papain-like_cys_pep_sf"/>
</dbReference>
<dbReference type="InterPro" id="IPR052901">
    <property type="entry name" value="Bact_TGase-like"/>
</dbReference>
<feature type="region of interest" description="Disordered" evidence="1">
    <location>
        <begin position="587"/>
        <end position="618"/>
    </location>
</feature>
<feature type="transmembrane region" description="Helical" evidence="2">
    <location>
        <begin position="61"/>
        <end position="80"/>
    </location>
</feature>
<feature type="transmembrane region" description="Helical" evidence="2">
    <location>
        <begin position="169"/>
        <end position="186"/>
    </location>
</feature>
<evidence type="ECO:0000256" key="1">
    <source>
        <dbReference type="SAM" id="MobiDB-lite"/>
    </source>
</evidence>
<keyword evidence="2" id="KW-0472">Membrane</keyword>
<dbReference type="Pfam" id="PF01841">
    <property type="entry name" value="Transglut_core"/>
    <property type="match status" value="1"/>
</dbReference>
<feature type="transmembrane region" description="Helical" evidence="2">
    <location>
        <begin position="85"/>
        <end position="103"/>
    </location>
</feature>
<feature type="region of interest" description="Disordered" evidence="1">
    <location>
        <begin position="781"/>
        <end position="824"/>
    </location>
</feature>